<dbReference type="AlphaFoldDB" id="A0A2N0ZIF2"/>
<evidence type="ECO:0000256" key="2">
    <source>
        <dbReference type="ARBA" id="ARBA00023125"/>
    </source>
</evidence>
<dbReference type="Gene3D" id="1.10.150.130">
    <property type="match status" value="1"/>
</dbReference>
<dbReference type="PROSITE" id="PS51900">
    <property type="entry name" value="CB"/>
    <property type="match status" value="1"/>
</dbReference>
<dbReference type="RefSeq" id="WP_101226280.1">
    <property type="nucleotide sequence ID" value="NZ_JARSFA010000063.1"/>
</dbReference>
<proteinExistence type="predicted"/>
<dbReference type="CDD" id="cd00397">
    <property type="entry name" value="DNA_BRE_C"/>
    <property type="match status" value="1"/>
</dbReference>
<evidence type="ECO:0008006" key="9">
    <source>
        <dbReference type="Google" id="ProtNLM"/>
    </source>
</evidence>
<evidence type="ECO:0000313" key="7">
    <source>
        <dbReference type="EMBL" id="PKG29278.1"/>
    </source>
</evidence>
<organism evidence="7 8">
    <name type="scientific">Cytobacillus horneckiae</name>
    <dbReference type="NCBI Taxonomy" id="549687"/>
    <lineage>
        <taxon>Bacteria</taxon>
        <taxon>Bacillati</taxon>
        <taxon>Bacillota</taxon>
        <taxon>Bacilli</taxon>
        <taxon>Bacillales</taxon>
        <taxon>Bacillaceae</taxon>
        <taxon>Cytobacillus</taxon>
    </lineage>
</organism>
<dbReference type="GO" id="GO:0003677">
    <property type="term" value="F:DNA binding"/>
    <property type="evidence" value="ECO:0007669"/>
    <property type="project" value="UniProtKB-UniRule"/>
</dbReference>
<evidence type="ECO:0000313" key="8">
    <source>
        <dbReference type="Proteomes" id="UP000233343"/>
    </source>
</evidence>
<dbReference type="PROSITE" id="PS51898">
    <property type="entry name" value="TYR_RECOMBINASE"/>
    <property type="match status" value="1"/>
</dbReference>
<evidence type="ECO:0000256" key="3">
    <source>
        <dbReference type="ARBA" id="ARBA00023172"/>
    </source>
</evidence>
<name>A0A2N0ZIF2_9BACI</name>
<dbReference type="GO" id="GO:0006310">
    <property type="term" value="P:DNA recombination"/>
    <property type="evidence" value="ECO:0007669"/>
    <property type="project" value="UniProtKB-KW"/>
</dbReference>
<evidence type="ECO:0000259" key="6">
    <source>
        <dbReference type="PROSITE" id="PS51900"/>
    </source>
</evidence>
<accession>A0A2N0ZIF2</accession>
<dbReference type="SUPFAM" id="SSF56349">
    <property type="entry name" value="DNA breaking-rejoining enzymes"/>
    <property type="match status" value="1"/>
</dbReference>
<keyword evidence="8" id="KW-1185">Reference proteome</keyword>
<dbReference type="InterPro" id="IPR044068">
    <property type="entry name" value="CB"/>
</dbReference>
<evidence type="ECO:0000259" key="5">
    <source>
        <dbReference type="PROSITE" id="PS51898"/>
    </source>
</evidence>
<evidence type="ECO:0000256" key="1">
    <source>
        <dbReference type="ARBA" id="ARBA00022908"/>
    </source>
</evidence>
<dbReference type="Gene3D" id="1.10.443.10">
    <property type="entry name" value="Intergrase catalytic core"/>
    <property type="match status" value="1"/>
</dbReference>
<keyword evidence="3" id="KW-0233">DNA recombination</keyword>
<dbReference type="PANTHER" id="PTHR30349:SF86">
    <property type="entry name" value="INTEGRASE_RECOMBINASE AQ_AA09-RELATED"/>
    <property type="match status" value="1"/>
</dbReference>
<dbReference type="InterPro" id="IPR010998">
    <property type="entry name" value="Integrase_recombinase_N"/>
</dbReference>
<dbReference type="Pfam" id="PF00589">
    <property type="entry name" value="Phage_integrase"/>
    <property type="match status" value="1"/>
</dbReference>
<sequence length="318" mass="37963">MKVNLEIVPDFALAFLEELREKGKKESTITRYYRDLLIFFHWLKEERKENNYETWESLDLEDYEKFHEDKKGKYSTSMGTTLSSLLKFHGIEIDELKTIFKSTGTRSFEEKDFVKENEVLKLLKTMRSRKDLTDNQLKAFPFLSNRNQAIVYLFYFYGLRMTEITRINIEDINFGQHELVIKDGDGSKRILKLDHEHQQIILKYCKEDIPKPVRPYEHSKHPLFVAFDFERETFRWNYEANTPKRLGVKAIQKMIKQEVARAGLRKGVSSQAMRNSCILRRMNEGKGLEELQQYFGLRNPLSLWRYEKYIENKKNPSI</sequence>
<dbReference type="InterPro" id="IPR004107">
    <property type="entry name" value="Integrase_SAM-like_N"/>
</dbReference>
<dbReference type="GO" id="GO:0015074">
    <property type="term" value="P:DNA integration"/>
    <property type="evidence" value="ECO:0007669"/>
    <property type="project" value="UniProtKB-KW"/>
</dbReference>
<dbReference type="PANTHER" id="PTHR30349">
    <property type="entry name" value="PHAGE INTEGRASE-RELATED"/>
    <property type="match status" value="1"/>
</dbReference>
<feature type="domain" description="Tyr recombinase" evidence="5">
    <location>
        <begin position="109"/>
        <end position="318"/>
    </location>
</feature>
<evidence type="ECO:0000256" key="4">
    <source>
        <dbReference type="PROSITE-ProRule" id="PRU01248"/>
    </source>
</evidence>
<protein>
    <recommendedName>
        <fullName evidence="9">Integrase</fullName>
    </recommendedName>
</protein>
<dbReference type="InterPro" id="IPR050090">
    <property type="entry name" value="Tyrosine_recombinase_XerCD"/>
</dbReference>
<dbReference type="Pfam" id="PF02899">
    <property type="entry name" value="Phage_int_SAM_1"/>
    <property type="match status" value="1"/>
</dbReference>
<dbReference type="InterPro" id="IPR002104">
    <property type="entry name" value="Integrase_catalytic"/>
</dbReference>
<feature type="domain" description="Core-binding (CB)" evidence="6">
    <location>
        <begin position="6"/>
        <end position="93"/>
    </location>
</feature>
<dbReference type="Proteomes" id="UP000233343">
    <property type="component" value="Unassembled WGS sequence"/>
</dbReference>
<keyword evidence="1" id="KW-0229">DNA integration</keyword>
<dbReference type="EMBL" id="PISD01000017">
    <property type="protein sequence ID" value="PKG29278.1"/>
    <property type="molecule type" value="Genomic_DNA"/>
</dbReference>
<dbReference type="InterPro" id="IPR013762">
    <property type="entry name" value="Integrase-like_cat_sf"/>
</dbReference>
<reference evidence="7 8" key="1">
    <citation type="journal article" date="2010" name="Int. J. Syst. Evol. Microbiol.">
        <title>Bacillus horneckiae sp. nov., isolated from a spacecraft-assembly clean room.</title>
        <authorList>
            <person name="Vaishampayan P."/>
            <person name="Probst A."/>
            <person name="Krishnamurthi S."/>
            <person name="Ghosh S."/>
            <person name="Osman S."/>
            <person name="McDowall A."/>
            <person name="Ruckmani A."/>
            <person name="Mayilraj S."/>
            <person name="Venkateswaran K."/>
        </authorList>
    </citation>
    <scope>NUCLEOTIDE SEQUENCE [LARGE SCALE GENOMIC DNA]</scope>
    <source>
        <strain evidence="8">1PO1SC</strain>
    </source>
</reference>
<gene>
    <name evidence="7" type="ORF">CWS20_09285</name>
</gene>
<dbReference type="InterPro" id="IPR011010">
    <property type="entry name" value="DNA_brk_join_enz"/>
</dbReference>
<keyword evidence="2 4" id="KW-0238">DNA-binding</keyword>
<comment type="caution">
    <text evidence="7">The sequence shown here is derived from an EMBL/GenBank/DDBJ whole genome shotgun (WGS) entry which is preliminary data.</text>
</comment>